<evidence type="ECO:0000259" key="11">
    <source>
        <dbReference type="Pfam" id="PF00117"/>
    </source>
</evidence>
<dbReference type="InterPro" id="IPR006221">
    <property type="entry name" value="TrpG/PapA_dom"/>
</dbReference>
<feature type="binding site" evidence="10">
    <location>
        <position position="275"/>
    </location>
    <ligand>
        <name>anthranilate</name>
        <dbReference type="ChEBI" id="CHEBI:16567"/>
        <label>1</label>
    </ligand>
</feature>
<evidence type="ECO:0000256" key="3">
    <source>
        <dbReference type="ARBA" id="ARBA00022676"/>
    </source>
</evidence>
<dbReference type="HAMAP" id="MF_00211">
    <property type="entry name" value="TrpD"/>
    <property type="match status" value="1"/>
</dbReference>
<comment type="function">
    <text evidence="10">Catalyzes the transfer of the phosphoribosyl group of 5-phosphorylribose-1-pyrophosphate (PRPP) to anthranilate to yield N-(5'-phosphoribosyl)-anthranilate (PRA).</text>
</comment>
<evidence type="ECO:0000256" key="1">
    <source>
        <dbReference type="ARBA" id="ARBA00004907"/>
    </source>
</evidence>
<dbReference type="RefSeq" id="WP_074933663.1">
    <property type="nucleotide sequence ID" value="NZ_FORI01000013.1"/>
</dbReference>
<reference evidence="15" key="1">
    <citation type="submission" date="2016-10" db="EMBL/GenBank/DDBJ databases">
        <authorList>
            <person name="Varghese N."/>
            <person name="Submissions S."/>
        </authorList>
    </citation>
    <scope>NUCLEOTIDE SEQUENCE [LARGE SCALE GENOMIC DNA]</scope>
    <source>
        <strain evidence="15">XBD1002</strain>
    </source>
</reference>
<feature type="binding site" evidence="10">
    <location>
        <position position="287"/>
    </location>
    <ligand>
        <name>Mg(2+)</name>
        <dbReference type="ChEBI" id="CHEBI:18420"/>
        <label>1</label>
    </ligand>
</feature>
<comment type="similarity">
    <text evidence="10">Belongs to the anthranilate phosphoribosyltransferase family.</text>
</comment>
<dbReference type="Pfam" id="PF00591">
    <property type="entry name" value="Glycos_transf_3"/>
    <property type="match status" value="1"/>
</dbReference>
<dbReference type="Gene3D" id="1.20.970.10">
    <property type="entry name" value="Transferase, Pyrimidine Nucleoside Phosphorylase, Chain C"/>
    <property type="match status" value="1"/>
</dbReference>
<feature type="binding site" evidence="10">
    <location>
        <position position="283"/>
    </location>
    <ligand>
        <name>5-phospho-alpha-D-ribose 1-diphosphate</name>
        <dbReference type="ChEBI" id="CHEBI:58017"/>
    </ligand>
</feature>
<feature type="domain" description="Glycosyl transferase family 3 N-terminal" evidence="13">
    <location>
        <begin position="197"/>
        <end position="258"/>
    </location>
</feature>
<feature type="domain" description="Glutamine amidotransferase" evidence="11">
    <location>
        <begin position="3"/>
        <end position="185"/>
    </location>
</feature>
<dbReference type="InterPro" id="IPR035902">
    <property type="entry name" value="Nuc_phospho_transferase"/>
</dbReference>
<dbReference type="PROSITE" id="PS51273">
    <property type="entry name" value="GATASE_TYPE_1"/>
    <property type="match status" value="1"/>
</dbReference>
<dbReference type="GO" id="GO:0004048">
    <property type="term" value="F:anthranilate phosphoribosyltransferase activity"/>
    <property type="evidence" value="ECO:0007669"/>
    <property type="project" value="UniProtKB-UniRule"/>
</dbReference>
<dbReference type="PRINTS" id="PR00099">
    <property type="entry name" value="CPSGATASE"/>
</dbReference>
<evidence type="ECO:0000259" key="12">
    <source>
        <dbReference type="Pfam" id="PF00591"/>
    </source>
</evidence>
<comment type="pathway">
    <text evidence="1 10">Amino-acid biosynthesis; L-tryptophan biosynthesis; L-tryptophan from chorismate: step 2/5.</text>
</comment>
<dbReference type="UniPathway" id="UPA00035">
    <property type="reaction ID" value="UER00041"/>
</dbReference>
<dbReference type="InterPro" id="IPR029062">
    <property type="entry name" value="Class_I_gatase-like"/>
</dbReference>
<evidence type="ECO:0000313" key="14">
    <source>
        <dbReference type="EMBL" id="SFJ06561.1"/>
    </source>
</evidence>
<dbReference type="SUPFAM" id="SSF52317">
    <property type="entry name" value="Class I glutamine amidotransferase-like"/>
    <property type="match status" value="1"/>
</dbReference>
<feature type="binding site" evidence="10">
    <location>
        <begin position="278"/>
        <end position="279"/>
    </location>
    <ligand>
        <name>5-phospho-alpha-D-ribose 1-diphosphate</name>
        <dbReference type="ChEBI" id="CHEBI:58017"/>
    </ligand>
</feature>
<dbReference type="Pfam" id="PF02885">
    <property type="entry name" value="Glycos_trans_3N"/>
    <property type="match status" value="1"/>
</dbReference>
<dbReference type="Proteomes" id="UP000182737">
    <property type="component" value="Unassembled WGS sequence"/>
</dbReference>
<dbReference type="PRINTS" id="PR00097">
    <property type="entry name" value="ANTSNTHASEII"/>
</dbReference>
<evidence type="ECO:0000259" key="13">
    <source>
        <dbReference type="Pfam" id="PF02885"/>
    </source>
</evidence>
<dbReference type="Gene3D" id="3.40.1030.10">
    <property type="entry name" value="Nucleoside phosphorylase/phosphoribosyltransferase catalytic domain"/>
    <property type="match status" value="1"/>
</dbReference>
<comment type="cofactor">
    <cofactor evidence="10">
        <name>Mg(2+)</name>
        <dbReference type="ChEBI" id="CHEBI:18420"/>
    </cofactor>
    <text evidence="10">Binds 2 magnesium ions per monomer.</text>
</comment>
<keyword evidence="10" id="KW-0460">Magnesium</keyword>
<dbReference type="Gene3D" id="3.40.50.880">
    <property type="match status" value="1"/>
</dbReference>
<evidence type="ECO:0000256" key="2">
    <source>
        <dbReference type="ARBA" id="ARBA00022605"/>
    </source>
</evidence>
<proteinExistence type="inferred from homology"/>
<dbReference type="Pfam" id="PF00117">
    <property type="entry name" value="GATase"/>
    <property type="match status" value="1"/>
</dbReference>
<dbReference type="NCBIfam" id="TIGR00566">
    <property type="entry name" value="trpG_papA"/>
    <property type="match status" value="1"/>
</dbReference>
<dbReference type="CDD" id="cd01743">
    <property type="entry name" value="GATase1_Anthranilate_Synthase"/>
    <property type="match status" value="1"/>
</dbReference>
<feature type="binding site" evidence="10">
    <location>
        <position position="306"/>
    </location>
    <ligand>
        <name>anthranilate</name>
        <dbReference type="ChEBI" id="CHEBI:16567"/>
        <label>1</label>
    </ligand>
</feature>
<feature type="binding site" evidence="10">
    <location>
        <position position="315"/>
    </location>
    <ligand>
        <name>5-phospho-alpha-D-ribose 1-diphosphate</name>
        <dbReference type="ChEBI" id="CHEBI:58017"/>
    </ligand>
</feature>
<dbReference type="AlphaFoldDB" id="A0A1I3NB40"/>
<feature type="binding site" evidence="10">
    <location>
        <position position="420"/>
    </location>
    <ligand>
        <name>Mg(2+)</name>
        <dbReference type="ChEBI" id="CHEBI:18420"/>
        <label>2</label>
    </ligand>
</feature>
<evidence type="ECO:0000256" key="4">
    <source>
        <dbReference type="ARBA" id="ARBA00022679"/>
    </source>
</evidence>
<protein>
    <recommendedName>
        <fullName evidence="10">Anthranilate phosphoribosyltransferase</fullName>
        <ecNumber evidence="10">2.4.2.18</ecNumber>
    </recommendedName>
</protein>
<comment type="caution">
    <text evidence="10">Lacks conserved residue(s) required for the propagation of feature annotation.</text>
</comment>
<keyword evidence="5 10" id="KW-0822">Tryptophan biosynthesis</keyword>
<feature type="binding site" evidence="10">
    <location>
        <begin position="303"/>
        <end position="311"/>
    </location>
    <ligand>
        <name>5-phospho-alpha-D-ribose 1-diphosphate</name>
        <dbReference type="ChEBI" id="CHEBI:58017"/>
    </ligand>
</feature>
<feature type="domain" description="Glycosyl transferase family 3" evidence="12">
    <location>
        <begin position="270"/>
        <end position="520"/>
    </location>
</feature>
<dbReference type="InterPro" id="IPR017459">
    <property type="entry name" value="Glycosyl_Trfase_fam3_N_dom"/>
</dbReference>
<keyword evidence="6" id="KW-0315">Glutamine amidotransferase</keyword>
<dbReference type="FunFam" id="3.40.1030.10:FF:000002">
    <property type="entry name" value="Anthranilate phosphoribosyltransferase"/>
    <property type="match status" value="1"/>
</dbReference>
<evidence type="ECO:0000256" key="10">
    <source>
        <dbReference type="HAMAP-Rule" id="MF_00211"/>
    </source>
</evidence>
<keyword evidence="7 10" id="KW-0057">Aromatic amino acid biosynthesis</keyword>
<dbReference type="NCBIfam" id="TIGR01245">
    <property type="entry name" value="trpD"/>
    <property type="match status" value="1"/>
</dbReference>
<keyword evidence="4 10" id="KW-0808">Transferase</keyword>
<dbReference type="EC" id="2.4.2.18" evidence="10"/>
<keyword evidence="2 10" id="KW-0028">Amino-acid biosynthesis</keyword>
<keyword evidence="10" id="KW-0479">Metal-binding</keyword>
<keyword evidence="15" id="KW-1185">Reference proteome</keyword>
<feature type="binding site" evidence="10">
    <location>
        <position position="275"/>
    </location>
    <ligand>
        <name>5-phospho-alpha-D-ribose 1-diphosphate</name>
        <dbReference type="ChEBI" id="CHEBI:58017"/>
    </ligand>
</feature>
<dbReference type="GO" id="GO:0000287">
    <property type="term" value="F:magnesium ion binding"/>
    <property type="evidence" value="ECO:0007669"/>
    <property type="project" value="UniProtKB-UniRule"/>
</dbReference>
<comment type="catalytic activity">
    <reaction evidence="8 10">
        <text>N-(5-phospho-beta-D-ribosyl)anthranilate + diphosphate = 5-phospho-alpha-D-ribose 1-diphosphate + anthranilate</text>
        <dbReference type="Rhea" id="RHEA:11768"/>
        <dbReference type="ChEBI" id="CHEBI:16567"/>
        <dbReference type="ChEBI" id="CHEBI:18277"/>
        <dbReference type="ChEBI" id="CHEBI:33019"/>
        <dbReference type="ChEBI" id="CHEBI:58017"/>
        <dbReference type="EC" id="2.4.2.18"/>
    </reaction>
</comment>
<comment type="similarity">
    <text evidence="9">In the C-terminal section; belongs to the anthranilate phosphoribosyltransferase family.</text>
</comment>
<dbReference type="InterPro" id="IPR017926">
    <property type="entry name" value="GATASE"/>
</dbReference>
<gene>
    <name evidence="10" type="primary">trpD</name>
    <name evidence="14" type="ORF">SAMN04487775_11354</name>
</gene>
<dbReference type="SUPFAM" id="SSF47648">
    <property type="entry name" value="Nucleoside phosphorylase/phosphoribosyltransferase N-terminal domain"/>
    <property type="match status" value="1"/>
</dbReference>
<dbReference type="GO" id="GO:0000162">
    <property type="term" value="P:L-tryptophan biosynthetic process"/>
    <property type="evidence" value="ECO:0007669"/>
    <property type="project" value="UniProtKB-UniRule"/>
</dbReference>
<dbReference type="PRINTS" id="PR00096">
    <property type="entry name" value="GATASE"/>
</dbReference>
<evidence type="ECO:0000256" key="8">
    <source>
        <dbReference type="ARBA" id="ARBA00052328"/>
    </source>
</evidence>
<feature type="binding site" evidence="10">
    <location>
        <begin position="285"/>
        <end position="288"/>
    </location>
    <ligand>
        <name>5-phospho-alpha-D-ribose 1-diphosphate</name>
        <dbReference type="ChEBI" id="CHEBI:58017"/>
    </ligand>
</feature>
<evidence type="ECO:0000256" key="5">
    <source>
        <dbReference type="ARBA" id="ARBA00022822"/>
    </source>
</evidence>
<dbReference type="GO" id="GO:0005829">
    <property type="term" value="C:cytosol"/>
    <property type="evidence" value="ECO:0007669"/>
    <property type="project" value="TreeGrafter"/>
</dbReference>
<dbReference type="InterPro" id="IPR036320">
    <property type="entry name" value="Glycosyl_Trfase_fam3_N_dom_sf"/>
</dbReference>
<evidence type="ECO:0000256" key="7">
    <source>
        <dbReference type="ARBA" id="ARBA00023141"/>
    </source>
</evidence>
<dbReference type="OrthoDB" id="9806430at2"/>
<sequence>MILVIDNYDSFTFNVVQALECATNEEIKVVRNDEATVEQLAALNPSHLIVSPGPGNPTGAGVSIEAIRYFAGKVPILGICLGHQAIGEAFGAKIVQAKFIKHGIVEDIDLDGRGVFRTIGKSAKFTRYHSLVIDEATLPADFEVTARAKDGDIMGVRHKTMPIEGVQFHPESIASQACQDLFKAFLNYRRDNLPVSDYLHQLLDEKKPLTREQASFFMENLTDGTMDEKATAAILTAMAARGLPTADEMAGCAGALLKKKTAFPSSGTGLAEIVGTGGDGKGSFNISSLSAIVAASCGQGIAKHGNRAVSSKSGAADFFENLGIKIMAEPEKTANLVQQTGFGFLMAPVYHAAMRFAAPVRKALGIKTIFNVLGPLLNPAGAEYEVLGVYSAELMEDYAHAAKALGAKRVMVIHSRDGFDEISPIEPTDVFQINEDGKEYRYVIDPAKFGISGAKADELEGGNGADNAQLAMEVLNGGGRATIKAAVGLNAGAVLYLSGKAKNLKDGYDMAVAAMSNGTTLRKLNEIQNVSAELNKETAA</sequence>
<feature type="binding site" evidence="10">
    <location>
        <position position="421"/>
    </location>
    <ligand>
        <name>Mg(2+)</name>
        <dbReference type="ChEBI" id="CHEBI:18420"/>
        <label>2</label>
    </ligand>
</feature>
<dbReference type="EMBL" id="FORI01000013">
    <property type="protein sequence ID" value="SFJ06561.1"/>
    <property type="molecule type" value="Genomic_DNA"/>
</dbReference>
<dbReference type="SUPFAM" id="SSF52418">
    <property type="entry name" value="Nucleoside phosphorylase/phosphoribosyltransferase catalytic domain"/>
    <property type="match status" value="1"/>
</dbReference>
<dbReference type="PANTHER" id="PTHR43285">
    <property type="entry name" value="ANTHRANILATE PHOSPHORIBOSYLTRANSFERASE"/>
    <property type="match status" value="1"/>
</dbReference>
<comment type="subunit">
    <text evidence="10">Homodimer.</text>
</comment>
<evidence type="ECO:0000256" key="6">
    <source>
        <dbReference type="ARBA" id="ARBA00022962"/>
    </source>
</evidence>
<dbReference type="NCBIfam" id="NF011201">
    <property type="entry name" value="PRK14607.1"/>
    <property type="match status" value="1"/>
</dbReference>
<accession>A0A1I3NB40</accession>
<name>A0A1I3NB40_9SPIR</name>
<dbReference type="InterPro" id="IPR005940">
    <property type="entry name" value="Anthranilate_Pribosyl_Tfrase"/>
</dbReference>
<evidence type="ECO:0000256" key="9">
    <source>
        <dbReference type="ARBA" id="ARBA00061188"/>
    </source>
</evidence>
<feature type="binding site" evidence="10">
    <location>
        <position position="361"/>
    </location>
    <ligand>
        <name>anthranilate</name>
        <dbReference type="ChEBI" id="CHEBI:16567"/>
        <label>2</label>
    </ligand>
</feature>
<feature type="binding site" evidence="10">
    <location>
        <position position="421"/>
    </location>
    <ligand>
        <name>Mg(2+)</name>
        <dbReference type="ChEBI" id="CHEBI:18420"/>
        <label>1</label>
    </ligand>
</feature>
<dbReference type="PANTHER" id="PTHR43285:SF2">
    <property type="entry name" value="ANTHRANILATE PHOSPHORIBOSYLTRANSFERASE"/>
    <property type="match status" value="1"/>
</dbReference>
<dbReference type="FunFam" id="3.40.50.880:FF:000003">
    <property type="entry name" value="Anthranilate synthase component II"/>
    <property type="match status" value="1"/>
</dbReference>
<evidence type="ECO:0000313" key="15">
    <source>
        <dbReference type="Proteomes" id="UP000182737"/>
    </source>
</evidence>
<keyword evidence="3 10" id="KW-0328">Glycosyltransferase</keyword>
<dbReference type="InterPro" id="IPR000312">
    <property type="entry name" value="Glycosyl_Trfase_fam3"/>
</dbReference>
<organism evidence="14 15">
    <name type="scientific">Treponema bryantii</name>
    <dbReference type="NCBI Taxonomy" id="163"/>
    <lineage>
        <taxon>Bacteria</taxon>
        <taxon>Pseudomonadati</taxon>
        <taxon>Spirochaetota</taxon>
        <taxon>Spirochaetia</taxon>
        <taxon>Spirochaetales</taxon>
        <taxon>Treponemataceae</taxon>
        <taxon>Treponema</taxon>
    </lineage>
</organism>